<dbReference type="InterPro" id="IPR050276">
    <property type="entry name" value="MshD_Acetyltransferase"/>
</dbReference>
<evidence type="ECO:0000259" key="1">
    <source>
        <dbReference type="PROSITE" id="PS51186"/>
    </source>
</evidence>
<dbReference type="SUPFAM" id="SSF55729">
    <property type="entry name" value="Acyl-CoA N-acyltransferases (Nat)"/>
    <property type="match status" value="1"/>
</dbReference>
<gene>
    <name evidence="2" type="ORF">PAECIP111892_01399</name>
</gene>
<feature type="domain" description="N-acetyltransferase" evidence="1">
    <location>
        <begin position="5"/>
        <end position="178"/>
    </location>
</feature>
<name>A0ABN8FWM7_9BACL</name>
<dbReference type="InterPro" id="IPR000182">
    <property type="entry name" value="GNAT_dom"/>
</dbReference>
<dbReference type="EMBL" id="CAKMMG010000001">
    <property type="protein sequence ID" value="CAH1194070.1"/>
    <property type="molecule type" value="Genomic_DNA"/>
</dbReference>
<dbReference type="Pfam" id="PF00583">
    <property type="entry name" value="Acetyltransf_1"/>
    <property type="match status" value="1"/>
</dbReference>
<reference evidence="2" key="1">
    <citation type="submission" date="2022-01" db="EMBL/GenBank/DDBJ databases">
        <authorList>
            <person name="Criscuolo A."/>
        </authorList>
    </citation>
    <scope>NUCLEOTIDE SEQUENCE</scope>
    <source>
        <strain evidence="2">CIP111892</strain>
    </source>
</reference>
<organism evidence="2 3">
    <name type="scientific">Paenibacillus auburnensis</name>
    <dbReference type="NCBI Taxonomy" id="2905649"/>
    <lineage>
        <taxon>Bacteria</taxon>
        <taxon>Bacillati</taxon>
        <taxon>Bacillota</taxon>
        <taxon>Bacilli</taxon>
        <taxon>Bacillales</taxon>
        <taxon>Paenibacillaceae</taxon>
        <taxon>Paenibacillus</taxon>
    </lineage>
</organism>
<protein>
    <recommendedName>
        <fullName evidence="1">N-acetyltransferase domain-containing protein</fullName>
    </recommendedName>
</protein>
<dbReference type="CDD" id="cd04301">
    <property type="entry name" value="NAT_SF"/>
    <property type="match status" value="1"/>
</dbReference>
<dbReference type="PROSITE" id="PS51186">
    <property type="entry name" value="GNAT"/>
    <property type="match status" value="1"/>
</dbReference>
<sequence length="185" mass="20565">MHTKLTISRLKPEDKEAATRIFEISITDAFEQEGLGDLREDIQHEIEGKSKLVLSSLSGDHPDTFFMLAKLDGTAAGTISFGPCGEDIRVCTGGELDGTGELGSLYVLPQFQGQGVGSALIKSMAAWLKRQGIQQFCLDSGYKRAQQRWLRKFGAPYKTIQDYWGLGNDHMIWLCDVKDYIETAQ</sequence>
<dbReference type="PANTHER" id="PTHR43617:SF22">
    <property type="entry name" value="L-AMINO ACID N-ACETYLTRANSFERASE AAAT"/>
    <property type="match status" value="1"/>
</dbReference>
<evidence type="ECO:0000313" key="3">
    <source>
        <dbReference type="Proteomes" id="UP000838324"/>
    </source>
</evidence>
<accession>A0ABN8FWM7</accession>
<dbReference type="Gene3D" id="3.40.630.30">
    <property type="match status" value="1"/>
</dbReference>
<comment type="caution">
    <text evidence="2">The sequence shown here is derived from an EMBL/GenBank/DDBJ whole genome shotgun (WGS) entry which is preliminary data.</text>
</comment>
<dbReference type="InterPro" id="IPR016181">
    <property type="entry name" value="Acyl_CoA_acyltransferase"/>
</dbReference>
<dbReference type="PANTHER" id="PTHR43617">
    <property type="entry name" value="L-AMINO ACID N-ACETYLTRANSFERASE"/>
    <property type="match status" value="1"/>
</dbReference>
<proteinExistence type="predicted"/>
<dbReference type="RefSeq" id="WP_236331300.1">
    <property type="nucleotide sequence ID" value="NZ_CAKMMG010000001.1"/>
</dbReference>
<keyword evidence="3" id="KW-1185">Reference proteome</keyword>
<dbReference type="Proteomes" id="UP000838324">
    <property type="component" value="Unassembled WGS sequence"/>
</dbReference>
<evidence type="ECO:0000313" key="2">
    <source>
        <dbReference type="EMBL" id="CAH1194070.1"/>
    </source>
</evidence>